<reference evidence="1 2" key="1">
    <citation type="submission" date="2008-02" db="EMBL/GenBank/DDBJ databases">
        <title>Annotation of Escherichia albertii TW07627.</title>
        <authorList>
            <person name="Sutton G."/>
            <person name="Whittam T.S."/>
            <person name="Sebastian Y."/>
        </authorList>
    </citation>
    <scope>NUCLEOTIDE SEQUENCE [LARGE SCALE GENOMIC DNA]</scope>
    <source>
        <strain evidence="1 2">TW07627</strain>
    </source>
</reference>
<proteinExistence type="predicted"/>
<organism evidence="1 2">
    <name type="scientific">Escherichia albertii (strain TW07627)</name>
    <dbReference type="NCBI Taxonomy" id="502347"/>
    <lineage>
        <taxon>Bacteria</taxon>
        <taxon>Pseudomonadati</taxon>
        <taxon>Pseudomonadota</taxon>
        <taxon>Gammaproteobacteria</taxon>
        <taxon>Enterobacterales</taxon>
        <taxon>Enterobacteriaceae</taxon>
        <taxon>Escherichia</taxon>
    </lineage>
</organism>
<name>A0ABC9NNT3_ESCAT</name>
<comment type="caution">
    <text evidence="1">The sequence shown here is derived from an EMBL/GenBank/DDBJ whole genome shotgun (WGS) entry which is preliminary data.</text>
</comment>
<dbReference type="AlphaFoldDB" id="A0ABC9NNT3"/>
<gene>
    <name evidence="1" type="ORF">ESCAB7627_2631</name>
</gene>
<evidence type="ECO:0000313" key="2">
    <source>
        <dbReference type="Proteomes" id="UP000003042"/>
    </source>
</evidence>
<sequence length="61" mass="7179">MWRMSPFDGDPDTNHWKLFNKIIQKQEENPLDPSLKSTACNGCFCIRWTKYINFSIVAKTI</sequence>
<protein>
    <submittedName>
        <fullName evidence="1">Uncharacterized protein</fullName>
    </submittedName>
</protein>
<accession>A0ABC9NNT3</accession>
<dbReference type="EMBL" id="ABKX01000005">
    <property type="protein sequence ID" value="EDS91904.1"/>
    <property type="molecule type" value="Genomic_DNA"/>
</dbReference>
<evidence type="ECO:0000313" key="1">
    <source>
        <dbReference type="EMBL" id="EDS91904.1"/>
    </source>
</evidence>
<dbReference type="Proteomes" id="UP000003042">
    <property type="component" value="Unassembled WGS sequence"/>
</dbReference>